<evidence type="ECO:0000256" key="4">
    <source>
        <dbReference type="PROSITE-ProRule" id="PRU00742"/>
    </source>
</evidence>
<keyword evidence="2" id="KW-0378">Hydrolase</keyword>
<dbReference type="PANTHER" id="PTHR43782">
    <property type="entry name" value="ARGINASE"/>
    <property type="match status" value="1"/>
</dbReference>
<dbReference type="Pfam" id="PF00491">
    <property type="entry name" value="Arginase"/>
    <property type="match status" value="1"/>
</dbReference>
<evidence type="ECO:0000256" key="3">
    <source>
        <dbReference type="ARBA" id="ARBA00023211"/>
    </source>
</evidence>
<dbReference type="CDD" id="cd09999">
    <property type="entry name" value="Arginase-like_1"/>
    <property type="match status" value="1"/>
</dbReference>
<comment type="similarity">
    <text evidence="4">Belongs to the arginase family.</text>
</comment>
<comment type="caution">
    <text evidence="5">The sequence shown here is derived from an EMBL/GenBank/DDBJ whole genome shotgun (WGS) entry which is preliminary data.</text>
</comment>
<dbReference type="PROSITE" id="PS51409">
    <property type="entry name" value="ARGINASE_2"/>
    <property type="match status" value="1"/>
</dbReference>
<proteinExistence type="inferred from homology"/>
<keyword evidence="3" id="KW-0464">Manganese</keyword>
<organism evidence="5 6">
    <name type="scientific">Labrys neptuniae</name>
    <dbReference type="NCBI Taxonomy" id="376174"/>
    <lineage>
        <taxon>Bacteria</taxon>
        <taxon>Pseudomonadati</taxon>
        <taxon>Pseudomonadota</taxon>
        <taxon>Alphaproteobacteria</taxon>
        <taxon>Hyphomicrobiales</taxon>
        <taxon>Xanthobacteraceae</taxon>
        <taxon>Labrys</taxon>
    </lineage>
</organism>
<dbReference type="PRINTS" id="PR00116">
    <property type="entry name" value="ARGINASE"/>
</dbReference>
<dbReference type="PANTHER" id="PTHR43782:SF3">
    <property type="entry name" value="ARGINASE"/>
    <property type="match status" value="1"/>
</dbReference>
<name>A0ABV3PMQ4_9HYPH</name>
<gene>
    <name evidence="5" type="ORF">ABXS05_13645</name>
</gene>
<evidence type="ECO:0000313" key="6">
    <source>
        <dbReference type="Proteomes" id="UP001555786"/>
    </source>
</evidence>
<dbReference type="SUPFAM" id="SSF52768">
    <property type="entry name" value="Arginase/deacetylase"/>
    <property type="match status" value="1"/>
</dbReference>
<dbReference type="Gene3D" id="3.40.800.10">
    <property type="entry name" value="Ureohydrolase domain"/>
    <property type="match status" value="1"/>
</dbReference>
<dbReference type="Proteomes" id="UP001555786">
    <property type="component" value="Unassembled WGS sequence"/>
</dbReference>
<keyword evidence="1" id="KW-0479">Metal-binding</keyword>
<accession>A0ABV3PMQ4</accession>
<keyword evidence="6" id="KW-1185">Reference proteome</keyword>
<dbReference type="PIRSF" id="PIRSF036979">
    <property type="entry name" value="Arginase"/>
    <property type="match status" value="1"/>
</dbReference>
<dbReference type="InterPro" id="IPR023696">
    <property type="entry name" value="Ureohydrolase_dom_sf"/>
</dbReference>
<evidence type="ECO:0000256" key="1">
    <source>
        <dbReference type="ARBA" id="ARBA00022723"/>
    </source>
</evidence>
<sequence>MGRTTARRLVIIEAPSNLGLMPLGDDVEPGTRHAPATLRQLGLHDRLAVERVVTVEPPAYRRDDERRINIRNIDAIADYSIRLADAVEEAVEAGCFPLVLGGDCSILIGSMLGLARQREAGLLYVDGHTDFYLPEQSATGGGAGMDLALVTGWGPSALTDLEGRWPYVTTRRVAALANRDHEAGPPAPIPDIAESGMVYRPLEQLRAEGIEACVDVALSGIDADREGFWIHFDVDAVDSRLMPAVDSPQADGLNWKEAAILLTTALKRRALGLQVTIYDPSRDPGHVAGKALIEWLAEILAPET</sequence>
<dbReference type="EMBL" id="JBFNQD010000003">
    <property type="protein sequence ID" value="MEW9306589.1"/>
    <property type="molecule type" value="Genomic_DNA"/>
</dbReference>
<dbReference type="InterPro" id="IPR006035">
    <property type="entry name" value="Ureohydrolase"/>
</dbReference>
<evidence type="ECO:0000256" key="2">
    <source>
        <dbReference type="ARBA" id="ARBA00022801"/>
    </source>
</evidence>
<reference evidence="5 6" key="1">
    <citation type="submission" date="2024-07" db="EMBL/GenBank/DDBJ databases">
        <title>Description of Labrys sedimenti sp. nov., isolated from a diclofenac-degrading enrichment culture.</title>
        <authorList>
            <person name="Tancsics A."/>
            <person name="Csepanyi A."/>
        </authorList>
    </citation>
    <scope>NUCLEOTIDE SEQUENCE [LARGE SCALE GENOMIC DNA]</scope>
    <source>
        <strain evidence="5 6">LMG 23578</strain>
    </source>
</reference>
<dbReference type="RefSeq" id="WP_367624260.1">
    <property type="nucleotide sequence ID" value="NZ_JBFNQD010000003.1"/>
</dbReference>
<evidence type="ECO:0000313" key="5">
    <source>
        <dbReference type="EMBL" id="MEW9306589.1"/>
    </source>
</evidence>
<protein>
    <submittedName>
        <fullName evidence="5">Arginase family protein</fullName>
    </submittedName>
</protein>